<feature type="compositionally biased region" description="Low complexity" evidence="1">
    <location>
        <begin position="220"/>
        <end position="243"/>
    </location>
</feature>
<feature type="compositionally biased region" description="Low complexity" evidence="1">
    <location>
        <begin position="114"/>
        <end position="128"/>
    </location>
</feature>
<gene>
    <name evidence="2" type="ORF">FRACYDRAFT_232672</name>
</gene>
<accession>A0A1E7FWL4</accession>
<keyword evidence="3" id="KW-1185">Reference proteome</keyword>
<proteinExistence type="predicted"/>
<dbReference type="OrthoDB" id="49070at2759"/>
<feature type="compositionally biased region" description="Low complexity" evidence="1">
    <location>
        <begin position="195"/>
        <end position="206"/>
    </location>
</feature>
<dbReference type="KEGG" id="fcy:FRACYDRAFT_232672"/>
<feature type="compositionally biased region" description="Low complexity" evidence="1">
    <location>
        <begin position="76"/>
        <end position="90"/>
    </location>
</feature>
<dbReference type="AlphaFoldDB" id="A0A1E7FWL4"/>
<sequence>MNVQNLRKRVTRSLSRIEAQEKQMKKRAKLHYDEKSNNGLESATSCYKDSNLAGKEVMKCDKISNADQKLTTEKNSTTSESISHSVSSIGKRSRKIKSNEEEEEGNEETHNEAAKAPVTATATAAAAATKEKQVILRKSSIRRTKKNNGLSSTSSALSTAKAQTPALAPATIASKEKQVIPRKSSIRSNKQINVTSSSSSSSPSPSSALSTAIASISGSLPTKTTSSPFLSSSSSGGSSSNNKDQQKCAVPLVAVTARNNLISSGVIIPRSVNYRFLYGTLLDNLNILQSSSLINDAFKEFDEAVRVKGRSIHNHRAYLIGVLKRNVILKKRTAKGSGTDSLPMGLGEGITPPIHIRLQKLLNDGFCSSYEINEMVKPKLCMLSEKVAMIVLDELTTNKHKKETKSSIATVEKKKSFKYNAEGEANSTRWGPKLERSVRLTVESCNPSHIESTKENIQPELASSAVVDDDVYMKDIENQTIDLDEAFFNGVASDIYETISTPQKMVLMDNVSGTDKRTYSSNVSPFSQWLEGEIFNEPT</sequence>
<name>A0A1E7FWL4_9STRA</name>
<organism evidence="2 3">
    <name type="scientific">Fragilariopsis cylindrus CCMP1102</name>
    <dbReference type="NCBI Taxonomy" id="635003"/>
    <lineage>
        <taxon>Eukaryota</taxon>
        <taxon>Sar</taxon>
        <taxon>Stramenopiles</taxon>
        <taxon>Ochrophyta</taxon>
        <taxon>Bacillariophyta</taxon>
        <taxon>Bacillariophyceae</taxon>
        <taxon>Bacillariophycidae</taxon>
        <taxon>Bacillariales</taxon>
        <taxon>Bacillariaceae</taxon>
        <taxon>Fragilariopsis</taxon>
    </lineage>
</organism>
<feature type="region of interest" description="Disordered" evidence="1">
    <location>
        <begin position="70"/>
        <end position="206"/>
    </location>
</feature>
<dbReference type="InParanoid" id="A0A1E7FWL4"/>
<feature type="compositionally biased region" description="Polar residues" evidence="1">
    <location>
        <begin position="37"/>
        <end position="46"/>
    </location>
</feature>
<dbReference type="Proteomes" id="UP000095751">
    <property type="component" value="Unassembled WGS sequence"/>
</dbReference>
<feature type="region of interest" description="Disordered" evidence="1">
    <location>
        <begin position="1"/>
        <end position="46"/>
    </location>
</feature>
<feature type="compositionally biased region" description="Low complexity" evidence="1">
    <location>
        <begin position="150"/>
        <end position="160"/>
    </location>
</feature>
<evidence type="ECO:0000256" key="1">
    <source>
        <dbReference type="SAM" id="MobiDB-lite"/>
    </source>
</evidence>
<dbReference type="EMBL" id="KV784353">
    <property type="protein sequence ID" value="OEU22514.1"/>
    <property type="molecule type" value="Genomic_DNA"/>
</dbReference>
<reference evidence="2 3" key="1">
    <citation type="submission" date="2016-09" db="EMBL/GenBank/DDBJ databases">
        <title>Extensive genetic diversity and differential bi-allelic expression allows diatom success in the polar Southern Ocean.</title>
        <authorList>
            <consortium name="DOE Joint Genome Institute"/>
            <person name="Mock T."/>
            <person name="Otillar R.P."/>
            <person name="Strauss J."/>
            <person name="Dupont C."/>
            <person name="Frickenhaus S."/>
            <person name="Maumus F."/>
            <person name="Mcmullan M."/>
            <person name="Sanges R."/>
            <person name="Schmutz J."/>
            <person name="Toseland A."/>
            <person name="Valas R."/>
            <person name="Veluchamy A."/>
            <person name="Ward B.J."/>
            <person name="Allen A."/>
            <person name="Barry K."/>
            <person name="Falciatore A."/>
            <person name="Ferrante M."/>
            <person name="Fortunato A.E."/>
            <person name="Gloeckner G."/>
            <person name="Gruber A."/>
            <person name="Hipkin R."/>
            <person name="Janech M."/>
            <person name="Kroth P."/>
            <person name="Leese F."/>
            <person name="Lindquist E."/>
            <person name="Lyon B.R."/>
            <person name="Martin J."/>
            <person name="Mayer C."/>
            <person name="Parker M."/>
            <person name="Quesneville H."/>
            <person name="Raymond J."/>
            <person name="Uhlig C."/>
            <person name="Valentin K.U."/>
            <person name="Worden A.Z."/>
            <person name="Armbrust E.V."/>
            <person name="Bowler C."/>
            <person name="Green B."/>
            <person name="Moulton V."/>
            <person name="Van Oosterhout C."/>
            <person name="Grigoriev I."/>
        </authorList>
    </citation>
    <scope>NUCLEOTIDE SEQUENCE [LARGE SCALE GENOMIC DNA]</scope>
    <source>
        <strain evidence="2 3">CCMP1102</strain>
    </source>
</reference>
<feature type="region of interest" description="Disordered" evidence="1">
    <location>
        <begin position="220"/>
        <end position="244"/>
    </location>
</feature>
<feature type="compositionally biased region" description="Basic residues" evidence="1">
    <location>
        <begin position="1"/>
        <end position="11"/>
    </location>
</feature>
<evidence type="ECO:0000313" key="3">
    <source>
        <dbReference type="Proteomes" id="UP000095751"/>
    </source>
</evidence>
<evidence type="ECO:0000313" key="2">
    <source>
        <dbReference type="EMBL" id="OEU22514.1"/>
    </source>
</evidence>
<protein>
    <submittedName>
        <fullName evidence="2">Uncharacterized protein</fullName>
    </submittedName>
</protein>